<dbReference type="RefSeq" id="WP_253331033.1">
    <property type="nucleotide sequence ID" value="NZ_JAMYXC010000103.1"/>
</dbReference>
<dbReference type="Gene3D" id="2.40.110.10">
    <property type="entry name" value="Butyryl-CoA Dehydrogenase, subunit A, domain 2"/>
    <property type="match status" value="1"/>
</dbReference>
<organism evidence="1 2">
    <name type="scientific">Limimaricola litoreus</name>
    <dbReference type="NCBI Taxonomy" id="2955316"/>
    <lineage>
        <taxon>Bacteria</taxon>
        <taxon>Pseudomonadati</taxon>
        <taxon>Pseudomonadota</taxon>
        <taxon>Alphaproteobacteria</taxon>
        <taxon>Rhodobacterales</taxon>
        <taxon>Paracoccaceae</taxon>
        <taxon>Limimaricola</taxon>
    </lineage>
</organism>
<comment type="caution">
    <text evidence="1">The sequence shown here is derived from an EMBL/GenBank/DDBJ whole genome shotgun (WGS) entry which is preliminary data.</text>
</comment>
<accession>A0A9X2JND9</accession>
<proteinExistence type="predicted"/>
<sequence>MTSTSHASNDHPLDRATRGRLSQAACEDFDQAVDLLRRAGLFGAMGWKASAQAMRQIASADLSLGRLFEGHVNARQLIETHADADLRAESLAGMEAGLLFGVWGADGAQPVTASGDRLSGAKRFASGLGHVDRAIVSARSDEGQRLFVVDASDTARHDPAAWTMSGMQDSRSGGFDCEGLRGRPLGPPGIYTREPHFLGGTWRIAAVTLGGTSGLLDRAAAVLRARGQEEAEAHLLRLGPVAGRVLSAWPAILRAGEIASGPEGAADPEAAAVRALSTRLLTEEIGQEAIAAVERSVGLSMFDAADPVGRMARDLACYMRQAARDAFSAKVASALLMGDRPFEDWFDG</sequence>
<keyword evidence="2" id="KW-1185">Reference proteome</keyword>
<dbReference type="SUPFAM" id="SSF56645">
    <property type="entry name" value="Acyl-CoA dehydrogenase NM domain-like"/>
    <property type="match status" value="1"/>
</dbReference>
<name>A0A9X2JND9_9RHOB</name>
<dbReference type="GO" id="GO:0016627">
    <property type="term" value="F:oxidoreductase activity, acting on the CH-CH group of donors"/>
    <property type="evidence" value="ECO:0007669"/>
    <property type="project" value="InterPro"/>
</dbReference>
<dbReference type="InterPro" id="IPR009100">
    <property type="entry name" value="AcylCoA_DH/oxidase_NM_dom_sf"/>
</dbReference>
<evidence type="ECO:0000313" key="2">
    <source>
        <dbReference type="Proteomes" id="UP001139477"/>
    </source>
</evidence>
<evidence type="ECO:0000313" key="1">
    <source>
        <dbReference type="EMBL" id="MCP1168253.1"/>
    </source>
</evidence>
<dbReference type="InterPro" id="IPR046373">
    <property type="entry name" value="Acyl-CoA_Oxase/DH_mid-dom_sf"/>
</dbReference>
<dbReference type="EMBL" id="JAMYXC010000103">
    <property type="protein sequence ID" value="MCP1168253.1"/>
    <property type="molecule type" value="Genomic_DNA"/>
</dbReference>
<gene>
    <name evidence="1" type="ORF">NHG85_06900</name>
</gene>
<reference evidence="1" key="1">
    <citation type="submission" date="2022-06" db="EMBL/GenBank/DDBJ databases">
        <title>Limimaricola sediminis sp. nov., isolated from an intertidal sediment.</title>
        <authorList>
            <person name="Shao X."/>
        </authorList>
    </citation>
    <scope>NUCLEOTIDE SEQUENCE</scope>
    <source>
        <strain evidence="1">ASW11-118</strain>
    </source>
</reference>
<protein>
    <submittedName>
        <fullName evidence="1">Acyl-CoA/acyl-ACP dehydrogenase</fullName>
    </submittedName>
</protein>
<dbReference type="Proteomes" id="UP001139477">
    <property type="component" value="Unassembled WGS sequence"/>
</dbReference>
<dbReference type="AlphaFoldDB" id="A0A9X2JND9"/>